<accession>A0A1M5W1E8</accession>
<dbReference type="AlphaFoldDB" id="A0A1M5W1E8"/>
<proteinExistence type="predicted"/>
<keyword evidence="2" id="KW-1185">Reference proteome</keyword>
<evidence type="ECO:0000313" key="1">
    <source>
        <dbReference type="EMBL" id="SHH81332.1"/>
    </source>
</evidence>
<organism evidence="1 2">
    <name type="scientific">Desulfofustis glycolicus DSM 9705</name>
    <dbReference type="NCBI Taxonomy" id="1121409"/>
    <lineage>
        <taxon>Bacteria</taxon>
        <taxon>Pseudomonadati</taxon>
        <taxon>Thermodesulfobacteriota</taxon>
        <taxon>Desulfobulbia</taxon>
        <taxon>Desulfobulbales</taxon>
        <taxon>Desulfocapsaceae</taxon>
        <taxon>Desulfofustis</taxon>
    </lineage>
</organism>
<sequence>MIESINKSINRIYGATAKLKTNSFIYCHLIVTNRQHMRALAKRTLVKIGTYGVIPDSWIKSLINKWGYKHD</sequence>
<gene>
    <name evidence="1" type="ORF">SAMN02745124_02027</name>
</gene>
<dbReference type="Proteomes" id="UP000184139">
    <property type="component" value="Unassembled WGS sequence"/>
</dbReference>
<reference evidence="1 2" key="1">
    <citation type="submission" date="2016-11" db="EMBL/GenBank/DDBJ databases">
        <authorList>
            <person name="Jaros S."/>
            <person name="Januszkiewicz K."/>
            <person name="Wedrychowicz H."/>
        </authorList>
    </citation>
    <scope>NUCLEOTIDE SEQUENCE [LARGE SCALE GENOMIC DNA]</scope>
    <source>
        <strain evidence="1 2">DSM 9705</strain>
    </source>
</reference>
<dbReference type="EMBL" id="FQXS01000010">
    <property type="protein sequence ID" value="SHH81332.1"/>
    <property type="molecule type" value="Genomic_DNA"/>
</dbReference>
<name>A0A1M5W1E8_9BACT</name>
<evidence type="ECO:0000313" key="2">
    <source>
        <dbReference type="Proteomes" id="UP000184139"/>
    </source>
</evidence>
<protein>
    <submittedName>
        <fullName evidence="1">Uncharacterized protein</fullName>
    </submittedName>
</protein>